<evidence type="ECO:0000256" key="1">
    <source>
        <dbReference type="SAM" id="MobiDB-lite"/>
    </source>
</evidence>
<evidence type="ECO:0000313" key="3">
    <source>
        <dbReference type="EMBL" id="CAL1711158.1"/>
    </source>
</evidence>
<dbReference type="InterPro" id="IPR036047">
    <property type="entry name" value="F-box-like_dom_sf"/>
</dbReference>
<dbReference type="SUPFAM" id="SSF81383">
    <property type="entry name" value="F-box domain"/>
    <property type="match status" value="1"/>
</dbReference>
<evidence type="ECO:0000313" key="4">
    <source>
        <dbReference type="Proteomes" id="UP001497453"/>
    </source>
</evidence>
<dbReference type="EMBL" id="OZ037949">
    <property type="protein sequence ID" value="CAL1711158.1"/>
    <property type="molecule type" value="Genomic_DNA"/>
</dbReference>
<proteinExistence type="predicted"/>
<reference evidence="4" key="1">
    <citation type="submission" date="2024-04" db="EMBL/GenBank/DDBJ databases">
        <authorList>
            <person name="Shaw F."/>
            <person name="Minotto A."/>
        </authorList>
    </citation>
    <scope>NUCLEOTIDE SEQUENCE [LARGE SCALE GENOMIC DNA]</scope>
</reference>
<dbReference type="Pfam" id="PF12937">
    <property type="entry name" value="F-box-like"/>
    <property type="match status" value="1"/>
</dbReference>
<dbReference type="InterPro" id="IPR001810">
    <property type="entry name" value="F-box_dom"/>
</dbReference>
<accession>A0ABP1DVQ4</accession>
<dbReference type="Proteomes" id="UP001497453">
    <property type="component" value="Chromosome 6"/>
</dbReference>
<dbReference type="Gene3D" id="3.80.10.10">
    <property type="entry name" value="Ribonuclease Inhibitor"/>
    <property type="match status" value="1"/>
</dbReference>
<name>A0ABP1DVQ4_9APHY</name>
<dbReference type="SUPFAM" id="SSF52047">
    <property type="entry name" value="RNI-like"/>
    <property type="match status" value="1"/>
</dbReference>
<organism evidence="3 4">
    <name type="scientific">Somion occarium</name>
    <dbReference type="NCBI Taxonomy" id="3059160"/>
    <lineage>
        <taxon>Eukaryota</taxon>
        <taxon>Fungi</taxon>
        <taxon>Dikarya</taxon>
        <taxon>Basidiomycota</taxon>
        <taxon>Agaricomycotina</taxon>
        <taxon>Agaricomycetes</taxon>
        <taxon>Polyporales</taxon>
        <taxon>Cerrenaceae</taxon>
        <taxon>Somion</taxon>
    </lineage>
</organism>
<sequence length="536" mass="60667">MTKIKRRQKAASQRASQPSLSPITRLPPELLCHIFLSHSEVHGHQETVVVSQVCQIWRDLALNMSDLWVHIDSQLTNLEYTKAWLLRSKVAPLYIIANAEDCIKKDEFDDDAYDEICDIWIEALRMTLECLPRIRSLSINAPLYMLDHLSIVSKSILTLPTSLLEDLYLASEGWNGNAPAPAMDYLLVFLRHDAPHMKFLKTVDLYFSWPSYIPSSLTKLDIDHTLELPAPSVEAVFDVLESLTSLEELYLGDVSLPGPIPLSRTVSFPRLTVLKICCYNTIDLLQHFSLPCGPSLELSFESVEAEDVQEICQSLRSALRTCPPLRHVLIEANTRRRFDGGPDLMLSGYTSALHKVAQPAHIILRFTTQMDLPSRDITTCLWTPVLDIFRDHFAFLDSALVDIFDPDSFLNIQPEIVVHMLELLTSIRQLGVAEAERTHNAFKFGLFSALKDDYISILTNLEEPYLDSLKHANHPSFVSPISLARYAQDALTIRQKKRSYPNIDLNVNGAITKQGRYKWKSLAAIWAEIITGTEVS</sequence>
<feature type="compositionally biased region" description="Polar residues" evidence="1">
    <location>
        <begin position="10"/>
        <end position="22"/>
    </location>
</feature>
<dbReference type="Gene3D" id="1.20.1280.50">
    <property type="match status" value="1"/>
</dbReference>
<protein>
    <recommendedName>
        <fullName evidence="2">F-box domain-containing protein</fullName>
    </recommendedName>
</protein>
<keyword evidence="4" id="KW-1185">Reference proteome</keyword>
<feature type="domain" description="F-box" evidence="2">
    <location>
        <begin position="24"/>
        <end position="72"/>
    </location>
</feature>
<dbReference type="InterPro" id="IPR032675">
    <property type="entry name" value="LRR_dom_sf"/>
</dbReference>
<gene>
    <name evidence="3" type="ORF">GFSPODELE1_LOCUS8210</name>
</gene>
<feature type="region of interest" description="Disordered" evidence="1">
    <location>
        <begin position="1"/>
        <end position="22"/>
    </location>
</feature>
<evidence type="ECO:0000259" key="2">
    <source>
        <dbReference type="Pfam" id="PF12937"/>
    </source>
</evidence>